<dbReference type="Pfam" id="PF03692">
    <property type="entry name" value="CxxCxxCC"/>
    <property type="match status" value="1"/>
</dbReference>
<dbReference type="PANTHER" id="PTHR35866:SF1">
    <property type="entry name" value="YKGJ FAMILY CYSTEINE CLUSTER PROTEIN"/>
    <property type="match status" value="1"/>
</dbReference>
<dbReference type="EMBL" id="JBHTBS010000002">
    <property type="protein sequence ID" value="MFC7336617.1"/>
    <property type="molecule type" value="Genomic_DNA"/>
</dbReference>
<comment type="caution">
    <text evidence="1">The sequence shown here is derived from an EMBL/GenBank/DDBJ whole genome shotgun (WGS) entry which is preliminary data.</text>
</comment>
<evidence type="ECO:0000313" key="1">
    <source>
        <dbReference type="EMBL" id="MFC7336617.1"/>
    </source>
</evidence>
<dbReference type="PANTHER" id="PTHR35866">
    <property type="entry name" value="PUTATIVE-RELATED"/>
    <property type="match status" value="1"/>
</dbReference>
<dbReference type="Proteomes" id="UP001596472">
    <property type="component" value="Unassembled WGS sequence"/>
</dbReference>
<evidence type="ECO:0000313" key="2">
    <source>
        <dbReference type="Proteomes" id="UP001596472"/>
    </source>
</evidence>
<dbReference type="InterPro" id="IPR005358">
    <property type="entry name" value="Puta_zinc/iron-chelating_dom"/>
</dbReference>
<name>A0ABW2L536_9BACT</name>
<keyword evidence="2" id="KW-1185">Reference proteome</keyword>
<reference evidence="2" key="1">
    <citation type="journal article" date="2019" name="Int. J. Syst. Evol. Microbiol.">
        <title>The Global Catalogue of Microorganisms (GCM) 10K type strain sequencing project: providing services to taxonomists for standard genome sequencing and annotation.</title>
        <authorList>
            <consortium name="The Broad Institute Genomics Platform"/>
            <consortium name="The Broad Institute Genome Sequencing Center for Infectious Disease"/>
            <person name="Wu L."/>
            <person name="Ma J."/>
        </authorList>
    </citation>
    <scope>NUCLEOTIDE SEQUENCE [LARGE SCALE GENOMIC DNA]</scope>
    <source>
        <strain evidence="2">CGMCC 4.1467</strain>
    </source>
</reference>
<proteinExistence type="predicted"/>
<protein>
    <submittedName>
        <fullName evidence="1">YkgJ family cysteine cluster protein</fullName>
    </submittedName>
</protein>
<sequence>MSLHHGSPGNRDVYLDPDTFYVCQRCTNCCKWPGDVRLEDNEIPRIAGYLGMSEQAFLDKYTRLRMNRQGLSLIEKENHECIMLKKGGCRIHEVKPEQCAGFPNKWNFPGWQSECEAAPMPMDEARRAGLAD</sequence>
<dbReference type="RefSeq" id="WP_379710049.1">
    <property type="nucleotide sequence ID" value="NZ_JBHTBS010000002.1"/>
</dbReference>
<accession>A0ABW2L536</accession>
<organism evidence="1 2">
    <name type="scientific">Haloferula chungangensis</name>
    <dbReference type="NCBI Taxonomy" id="1048331"/>
    <lineage>
        <taxon>Bacteria</taxon>
        <taxon>Pseudomonadati</taxon>
        <taxon>Verrucomicrobiota</taxon>
        <taxon>Verrucomicrobiia</taxon>
        <taxon>Verrucomicrobiales</taxon>
        <taxon>Verrucomicrobiaceae</taxon>
        <taxon>Haloferula</taxon>
    </lineage>
</organism>
<gene>
    <name evidence="1" type="ORF">ACFQY0_05475</name>
</gene>